<organism evidence="1 2">
    <name type="scientific">Champsocephalus gunnari</name>
    <name type="common">Mackerel icefish</name>
    <dbReference type="NCBI Taxonomy" id="52237"/>
    <lineage>
        <taxon>Eukaryota</taxon>
        <taxon>Metazoa</taxon>
        <taxon>Chordata</taxon>
        <taxon>Craniata</taxon>
        <taxon>Vertebrata</taxon>
        <taxon>Euteleostomi</taxon>
        <taxon>Actinopterygii</taxon>
        <taxon>Neopterygii</taxon>
        <taxon>Teleostei</taxon>
        <taxon>Neoteleostei</taxon>
        <taxon>Acanthomorphata</taxon>
        <taxon>Eupercaria</taxon>
        <taxon>Perciformes</taxon>
        <taxon>Notothenioidei</taxon>
        <taxon>Channichthyidae</taxon>
        <taxon>Champsocephalus</taxon>
    </lineage>
</organism>
<accession>A0AAN8DZ53</accession>
<evidence type="ECO:0000313" key="2">
    <source>
        <dbReference type="Proteomes" id="UP001331515"/>
    </source>
</evidence>
<comment type="caution">
    <text evidence="1">The sequence shown here is derived from an EMBL/GenBank/DDBJ whole genome shotgun (WGS) entry which is preliminary data.</text>
</comment>
<evidence type="ECO:0000313" key="1">
    <source>
        <dbReference type="EMBL" id="KAK5931771.1"/>
    </source>
</evidence>
<reference evidence="1 2" key="1">
    <citation type="journal article" date="2023" name="Mol. Biol. Evol.">
        <title>Genomics of Secondarily Temperate Adaptation in the Only Non-Antarctic Icefish.</title>
        <authorList>
            <person name="Rivera-Colon A.G."/>
            <person name="Rayamajhi N."/>
            <person name="Minhas B.F."/>
            <person name="Madrigal G."/>
            <person name="Bilyk K.T."/>
            <person name="Yoon V."/>
            <person name="Hune M."/>
            <person name="Gregory S."/>
            <person name="Cheng C.H.C."/>
            <person name="Catchen J.M."/>
        </authorList>
    </citation>
    <scope>NUCLEOTIDE SEQUENCE [LARGE SCALE GENOMIC DNA]</scope>
    <source>
        <tissue evidence="1">White muscle</tissue>
    </source>
</reference>
<dbReference type="AlphaFoldDB" id="A0AAN8DZ53"/>
<proteinExistence type="predicted"/>
<name>A0AAN8DZ53_CHAGU</name>
<dbReference type="EMBL" id="JAURVH010001515">
    <property type="protein sequence ID" value="KAK5931771.1"/>
    <property type="molecule type" value="Genomic_DNA"/>
</dbReference>
<keyword evidence="2" id="KW-1185">Reference proteome</keyword>
<protein>
    <submittedName>
        <fullName evidence="1">Uncharacterized protein</fullName>
    </submittedName>
</protein>
<dbReference type="Proteomes" id="UP001331515">
    <property type="component" value="Unassembled WGS sequence"/>
</dbReference>
<gene>
    <name evidence="1" type="ORF">CgunFtcFv8_003540</name>
</gene>
<sequence length="122" mass="13244">MGRAESDGMRAKEGGCMDECIEYVAEGGLSSPPCPPRPGPQGCVRTGASWVIKHKNVRIKYLLRLTLHKLPAKHQGCPASCGSTQSPQSNNFVPHHPAHSPVHSAHDLNTICAPRTLHVWFC</sequence>